<dbReference type="Proteomes" id="UP000050795">
    <property type="component" value="Unassembled WGS sequence"/>
</dbReference>
<evidence type="ECO:0000256" key="1">
    <source>
        <dbReference type="SAM" id="Phobius"/>
    </source>
</evidence>
<name>A0AA85J0C1_TRIRE</name>
<accession>A0AA85J0C1</accession>
<keyword evidence="1" id="KW-1133">Transmembrane helix</keyword>
<evidence type="ECO:0000313" key="4">
    <source>
        <dbReference type="WBParaSite" id="TREG1_135020.2"/>
    </source>
</evidence>
<dbReference type="AlphaFoldDB" id="A0AA85J0C1"/>
<evidence type="ECO:0000313" key="2">
    <source>
        <dbReference type="Proteomes" id="UP000050795"/>
    </source>
</evidence>
<keyword evidence="1" id="KW-0472">Membrane</keyword>
<organism evidence="2 4">
    <name type="scientific">Trichobilharzia regenti</name>
    <name type="common">Nasal bird schistosome</name>
    <dbReference type="NCBI Taxonomy" id="157069"/>
    <lineage>
        <taxon>Eukaryota</taxon>
        <taxon>Metazoa</taxon>
        <taxon>Spiralia</taxon>
        <taxon>Lophotrochozoa</taxon>
        <taxon>Platyhelminthes</taxon>
        <taxon>Trematoda</taxon>
        <taxon>Digenea</taxon>
        <taxon>Strigeidida</taxon>
        <taxon>Schistosomatoidea</taxon>
        <taxon>Schistosomatidae</taxon>
        <taxon>Trichobilharzia</taxon>
    </lineage>
</organism>
<reference evidence="2" key="1">
    <citation type="submission" date="2022-06" db="EMBL/GenBank/DDBJ databases">
        <authorList>
            <person name="Berger JAMES D."/>
            <person name="Berger JAMES D."/>
        </authorList>
    </citation>
    <scope>NUCLEOTIDE SEQUENCE [LARGE SCALE GENOMIC DNA]</scope>
</reference>
<evidence type="ECO:0000313" key="3">
    <source>
        <dbReference type="WBParaSite" id="TREG1_135020.1"/>
    </source>
</evidence>
<keyword evidence="1" id="KW-0812">Transmembrane</keyword>
<keyword evidence="2" id="KW-1185">Reference proteome</keyword>
<sequence>MIKKRKMEKHSLESSTLVGIVEARKPTTRHTLIVTIILCSLTVILMTVGISLKLAYGPSLYYHDENFWLAVTGLILLAISFPIGITSACLLSTLFRIKEYIEYTELRKRMLESQVSAKPNEKMLNK</sequence>
<reference evidence="3 4" key="2">
    <citation type="submission" date="2023-11" db="UniProtKB">
        <authorList>
            <consortium name="WormBaseParasite"/>
        </authorList>
    </citation>
    <scope>IDENTIFICATION</scope>
</reference>
<dbReference type="WBParaSite" id="TREG1_135020.1">
    <property type="protein sequence ID" value="TREG1_135020.1"/>
    <property type="gene ID" value="TREG1_135020"/>
</dbReference>
<protein>
    <submittedName>
        <fullName evidence="3 4">Uncharacterized protein</fullName>
    </submittedName>
</protein>
<dbReference type="WBParaSite" id="TREG1_135020.2">
    <property type="protein sequence ID" value="TREG1_135020.2"/>
    <property type="gene ID" value="TREG1_135020"/>
</dbReference>
<feature type="transmembrane region" description="Helical" evidence="1">
    <location>
        <begin position="32"/>
        <end position="55"/>
    </location>
</feature>
<proteinExistence type="predicted"/>
<feature type="transmembrane region" description="Helical" evidence="1">
    <location>
        <begin position="67"/>
        <end position="91"/>
    </location>
</feature>